<gene>
    <name evidence="1" type="ORF">GPUH_LOCUS8745</name>
</gene>
<sequence length="57" mass="6669">MNKEKSEDPPVKEKETSLVVEEPNIVPLGSRKIRFADENGHDLVEIRYFEVEEGERR</sequence>
<organism evidence="1 2">
    <name type="scientific">Gongylonema pulchrum</name>
    <dbReference type="NCBI Taxonomy" id="637853"/>
    <lineage>
        <taxon>Eukaryota</taxon>
        <taxon>Metazoa</taxon>
        <taxon>Ecdysozoa</taxon>
        <taxon>Nematoda</taxon>
        <taxon>Chromadorea</taxon>
        <taxon>Rhabditida</taxon>
        <taxon>Spirurina</taxon>
        <taxon>Spiruromorpha</taxon>
        <taxon>Spiruroidea</taxon>
        <taxon>Gongylonematidae</taxon>
        <taxon>Gongylonema</taxon>
    </lineage>
</organism>
<dbReference type="Proteomes" id="UP000271098">
    <property type="component" value="Unassembled WGS sequence"/>
</dbReference>
<dbReference type="AlphaFoldDB" id="A0A3P6S743"/>
<keyword evidence="2" id="KW-1185">Reference proteome</keyword>
<dbReference type="OrthoDB" id="5842814at2759"/>
<reference evidence="1 2" key="1">
    <citation type="submission" date="2018-11" db="EMBL/GenBank/DDBJ databases">
        <authorList>
            <consortium name="Pathogen Informatics"/>
        </authorList>
    </citation>
    <scope>NUCLEOTIDE SEQUENCE [LARGE SCALE GENOMIC DNA]</scope>
</reference>
<name>A0A3P6S743_9BILA</name>
<evidence type="ECO:0000313" key="1">
    <source>
        <dbReference type="EMBL" id="VDK64883.1"/>
    </source>
</evidence>
<evidence type="ECO:0000313" key="2">
    <source>
        <dbReference type="Proteomes" id="UP000271098"/>
    </source>
</evidence>
<protein>
    <submittedName>
        <fullName evidence="1">Uncharacterized protein</fullName>
    </submittedName>
</protein>
<dbReference type="EMBL" id="UYRT01026297">
    <property type="protein sequence ID" value="VDK64883.1"/>
    <property type="molecule type" value="Genomic_DNA"/>
</dbReference>
<accession>A0A3P6S743</accession>
<proteinExistence type="predicted"/>